<proteinExistence type="predicted"/>
<dbReference type="SUPFAM" id="SSF50199">
    <property type="entry name" value="Staphylococcal nuclease"/>
    <property type="match status" value="1"/>
</dbReference>
<dbReference type="Gene3D" id="2.40.50.90">
    <property type="match status" value="1"/>
</dbReference>
<evidence type="ECO:0000313" key="1">
    <source>
        <dbReference type="EnsemblPlants" id="Bra019612.1-P"/>
    </source>
</evidence>
<dbReference type="STRING" id="51351.M4DSW9"/>
<dbReference type="eggNOG" id="KOG2039">
    <property type="taxonomic scope" value="Eukaryota"/>
</dbReference>
<dbReference type="HOGENOM" id="CLU_2674582_0_0_1"/>
<protein>
    <submittedName>
        <fullName evidence="1">Uncharacterized protein</fullName>
    </submittedName>
</protein>
<organism evidence="1 2">
    <name type="scientific">Brassica campestris</name>
    <name type="common">Field mustard</name>
    <dbReference type="NCBI Taxonomy" id="3711"/>
    <lineage>
        <taxon>Eukaryota</taxon>
        <taxon>Viridiplantae</taxon>
        <taxon>Streptophyta</taxon>
        <taxon>Embryophyta</taxon>
        <taxon>Tracheophyta</taxon>
        <taxon>Spermatophyta</taxon>
        <taxon>Magnoliopsida</taxon>
        <taxon>eudicotyledons</taxon>
        <taxon>Gunneridae</taxon>
        <taxon>Pentapetalae</taxon>
        <taxon>rosids</taxon>
        <taxon>malvids</taxon>
        <taxon>Brassicales</taxon>
        <taxon>Brassicaceae</taxon>
        <taxon>Brassiceae</taxon>
        <taxon>Brassica</taxon>
    </lineage>
</organism>
<accession>M4DSW9</accession>
<sequence>MASVAASENQWFKGRVKAVTSGDCLVITALTHNRAGPPPEKTITLSSLLAPKLAYHYNLTLHEKLEDNFLDIRER</sequence>
<dbReference type="EnsemblPlants" id="Bra019612.1">
    <property type="protein sequence ID" value="Bra019612.1-P"/>
    <property type="gene ID" value="Bra019612"/>
</dbReference>
<dbReference type="Proteomes" id="UP000011750">
    <property type="component" value="Chromosome A06"/>
</dbReference>
<dbReference type="Gramene" id="Bra019612.1">
    <property type="protein sequence ID" value="Bra019612.1-P"/>
    <property type="gene ID" value="Bra019612"/>
</dbReference>
<reference evidence="1" key="3">
    <citation type="submission" date="2023-03" db="UniProtKB">
        <authorList>
            <consortium name="EnsemblPlants"/>
        </authorList>
    </citation>
    <scope>IDENTIFICATION</scope>
    <source>
        <strain evidence="1">cv. Chiifu-401-42</strain>
    </source>
</reference>
<name>M4DSW9_BRACM</name>
<dbReference type="InterPro" id="IPR035437">
    <property type="entry name" value="SNase_OB-fold_sf"/>
</dbReference>
<reference evidence="1 2" key="2">
    <citation type="journal article" date="2018" name="Hortic Res">
        <title>Improved Brassica rapa reference genome by single-molecule sequencing and chromosome conformation capture technologies.</title>
        <authorList>
            <person name="Zhang L."/>
            <person name="Cai X."/>
            <person name="Wu J."/>
            <person name="Liu M."/>
            <person name="Grob S."/>
            <person name="Cheng F."/>
            <person name="Liang J."/>
            <person name="Cai C."/>
            <person name="Liu Z."/>
            <person name="Liu B."/>
            <person name="Wang F."/>
            <person name="Li S."/>
            <person name="Liu F."/>
            <person name="Li X."/>
            <person name="Cheng L."/>
            <person name="Yang W."/>
            <person name="Li M.H."/>
            <person name="Grossniklaus U."/>
            <person name="Zheng H."/>
            <person name="Wang X."/>
        </authorList>
    </citation>
    <scope>NUCLEOTIDE SEQUENCE [LARGE SCALE GENOMIC DNA]</scope>
    <source>
        <strain evidence="1 2">cv. Chiifu-401-42</strain>
    </source>
</reference>
<evidence type="ECO:0000313" key="2">
    <source>
        <dbReference type="Proteomes" id="UP000011750"/>
    </source>
</evidence>
<keyword evidence="2" id="KW-1185">Reference proteome</keyword>
<reference evidence="1 2" key="1">
    <citation type="journal article" date="2011" name="Nat. Genet.">
        <title>The genome of the mesopolyploid crop species Brassica rapa.</title>
        <authorList>
            <consortium name="Brassica rapa Genome Sequencing Project Consortium"/>
            <person name="Wang X."/>
            <person name="Wang H."/>
            <person name="Wang J."/>
            <person name="Sun R."/>
            <person name="Wu J."/>
            <person name="Liu S."/>
            <person name="Bai Y."/>
            <person name="Mun J.H."/>
            <person name="Bancroft I."/>
            <person name="Cheng F."/>
            <person name="Huang S."/>
            <person name="Li X."/>
            <person name="Hua W."/>
            <person name="Wang J."/>
            <person name="Wang X."/>
            <person name="Freeling M."/>
            <person name="Pires J.C."/>
            <person name="Paterson A.H."/>
            <person name="Chalhoub B."/>
            <person name="Wang B."/>
            <person name="Hayward A."/>
            <person name="Sharpe A.G."/>
            <person name="Park B.S."/>
            <person name="Weisshaar B."/>
            <person name="Liu B."/>
            <person name="Li B."/>
            <person name="Liu B."/>
            <person name="Tong C."/>
            <person name="Song C."/>
            <person name="Duran C."/>
            <person name="Peng C."/>
            <person name="Geng C."/>
            <person name="Koh C."/>
            <person name="Lin C."/>
            <person name="Edwards D."/>
            <person name="Mu D."/>
            <person name="Shen D."/>
            <person name="Soumpourou E."/>
            <person name="Li F."/>
            <person name="Fraser F."/>
            <person name="Conant G."/>
            <person name="Lassalle G."/>
            <person name="King G.J."/>
            <person name="Bonnema G."/>
            <person name="Tang H."/>
            <person name="Wang H."/>
            <person name="Belcram H."/>
            <person name="Zhou H."/>
            <person name="Hirakawa H."/>
            <person name="Abe H."/>
            <person name="Guo H."/>
            <person name="Wang H."/>
            <person name="Jin H."/>
            <person name="Parkin I.A."/>
            <person name="Batley J."/>
            <person name="Kim J.S."/>
            <person name="Just J."/>
            <person name="Li J."/>
            <person name="Xu J."/>
            <person name="Deng J."/>
            <person name="Kim J.A."/>
            <person name="Li J."/>
            <person name="Yu J."/>
            <person name="Meng J."/>
            <person name="Wang J."/>
            <person name="Min J."/>
            <person name="Poulain J."/>
            <person name="Wang J."/>
            <person name="Hatakeyama K."/>
            <person name="Wu K."/>
            <person name="Wang L."/>
            <person name="Fang L."/>
            <person name="Trick M."/>
            <person name="Links M.G."/>
            <person name="Zhao M."/>
            <person name="Jin M."/>
            <person name="Ramchiary N."/>
            <person name="Drou N."/>
            <person name="Berkman P.J."/>
            <person name="Cai Q."/>
            <person name="Huang Q."/>
            <person name="Li R."/>
            <person name="Tabata S."/>
            <person name="Cheng S."/>
            <person name="Zhang S."/>
            <person name="Zhang S."/>
            <person name="Huang S."/>
            <person name="Sato S."/>
            <person name="Sun S."/>
            <person name="Kwon S.J."/>
            <person name="Choi S.R."/>
            <person name="Lee T.H."/>
            <person name="Fan W."/>
            <person name="Zhao X."/>
            <person name="Tan X."/>
            <person name="Xu X."/>
            <person name="Wang Y."/>
            <person name="Qiu Y."/>
            <person name="Yin Y."/>
            <person name="Li Y."/>
            <person name="Du Y."/>
            <person name="Liao Y."/>
            <person name="Lim Y."/>
            <person name="Narusaka Y."/>
            <person name="Wang Y."/>
            <person name="Wang Z."/>
            <person name="Li Z."/>
            <person name="Wang Z."/>
            <person name="Xiong Z."/>
            <person name="Zhang Z."/>
        </authorList>
    </citation>
    <scope>NUCLEOTIDE SEQUENCE [LARGE SCALE GENOMIC DNA]</scope>
    <source>
        <strain evidence="1 2">cv. Chiifu-401-42</strain>
    </source>
</reference>
<dbReference type="AlphaFoldDB" id="M4DSW9"/>
<dbReference type="InParanoid" id="M4DSW9"/>